<evidence type="ECO:0000256" key="1">
    <source>
        <dbReference type="ARBA" id="ARBA00004613"/>
    </source>
</evidence>
<dbReference type="InterPro" id="IPR023549">
    <property type="entry name" value="Subtilisin_inhibitor"/>
</dbReference>
<evidence type="ECO:0000256" key="3">
    <source>
        <dbReference type="ARBA" id="ARBA00022525"/>
    </source>
</evidence>
<dbReference type="PROSITE" id="PS00999">
    <property type="entry name" value="SSI"/>
    <property type="match status" value="1"/>
</dbReference>
<reference evidence="9 10" key="1">
    <citation type="journal article" date="2019" name="Int. J. Syst. Evol. Microbiol.">
        <title>The Global Catalogue of Microorganisms (GCM) 10K type strain sequencing project: providing services to taxonomists for standard genome sequencing and annotation.</title>
        <authorList>
            <consortium name="The Broad Institute Genomics Platform"/>
            <consortium name="The Broad Institute Genome Sequencing Center for Infectious Disease"/>
            <person name="Wu L."/>
            <person name="Ma J."/>
        </authorList>
    </citation>
    <scope>NUCLEOTIDE SEQUENCE [LARGE SCALE GENOMIC DNA]</scope>
    <source>
        <strain evidence="9 10">JCM 9383</strain>
    </source>
</reference>
<dbReference type="Proteomes" id="UP001500979">
    <property type="component" value="Unassembled WGS sequence"/>
</dbReference>
<evidence type="ECO:0000256" key="5">
    <source>
        <dbReference type="ARBA" id="ARBA00022900"/>
    </source>
</evidence>
<keyword evidence="4" id="KW-0646">Protease inhibitor</keyword>
<evidence type="ECO:0000256" key="7">
    <source>
        <dbReference type="SAM" id="SignalP"/>
    </source>
</evidence>
<feature type="chain" id="PRO_5045161333" evidence="7">
    <location>
        <begin position="30"/>
        <end position="135"/>
    </location>
</feature>
<evidence type="ECO:0000313" key="10">
    <source>
        <dbReference type="Proteomes" id="UP001500979"/>
    </source>
</evidence>
<accession>A0ABN3VBX7</accession>
<gene>
    <name evidence="9" type="ORF">GCM10010470_26040</name>
</gene>
<sequence>MTALPLIGRALVATALTAGAVLTPAAASAVPVASTLQLSVTGQPGTSGFRTALLTCEPHGGTHPNAQKACADLIENNGDLHAMAKQEPRPMMCTLDLKEVTVRATGTWRGKQVDFEQKFPNICVAKSHTGEVFAF</sequence>
<comment type="similarity">
    <text evidence="2">Belongs to the protease inhibitor I16 (SSI) family.</text>
</comment>
<keyword evidence="7" id="KW-0732">Signal</keyword>
<evidence type="ECO:0000256" key="4">
    <source>
        <dbReference type="ARBA" id="ARBA00022690"/>
    </source>
</evidence>
<proteinExistence type="inferred from homology"/>
<feature type="domain" description="Subtilisin inhibitor" evidence="8">
    <location>
        <begin position="33"/>
        <end position="121"/>
    </location>
</feature>
<dbReference type="EMBL" id="BAAAUX010000012">
    <property type="protein sequence ID" value="GAA2790158.1"/>
    <property type="molecule type" value="Genomic_DNA"/>
</dbReference>
<evidence type="ECO:0000256" key="2">
    <source>
        <dbReference type="ARBA" id="ARBA00010472"/>
    </source>
</evidence>
<dbReference type="InterPro" id="IPR036819">
    <property type="entry name" value="Subtilisin_inhibitor-like_sf"/>
</dbReference>
<evidence type="ECO:0000256" key="6">
    <source>
        <dbReference type="ARBA" id="ARBA00023157"/>
    </source>
</evidence>
<keyword evidence="3" id="KW-0964">Secreted</keyword>
<evidence type="ECO:0000313" key="9">
    <source>
        <dbReference type="EMBL" id="GAA2790158.1"/>
    </source>
</evidence>
<keyword evidence="5" id="KW-0722">Serine protease inhibitor</keyword>
<comment type="caution">
    <text evidence="9">The sequence shown here is derived from an EMBL/GenBank/DDBJ whole genome shotgun (WGS) entry which is preliminary data.</text>
</comment>
<feature type="signal peptide" evidence="7">
    <location>
        <begin position="1"/>
        <end position="29"/>
    </location>
</feature>
<comment type="subcellular location">
    <subcellularLocation>
        <location evidence="1">Secreted</location>
    </subcellularLocation>
</comment>
<dbReference type="RefSeq" id="WP_344679875.1">
    <property type="nucleotide sequence ID" value="NZ_BAAAUX010000012.1"/>
</dbReference>
<dbReference type="Gene3D" id="3.30.350.10">
    <property type="entry name" value="Subtilisin inhibitor-like"/>
    <property type="match status" value="1"/>
</dbReference>
<keyword evidence="10" id="KW-1185">Reference proteome</keyword>
<protein>
    <submittedName>
        <fullName evidence="9">SSI family serine proteinase inhibitor</fullName>
    </submittedName>
</protein>
<name>A0ABN3VBX7_9PSEU</name>
<dbReference type="InterPro" id="IPR020054">
    <property type="entry name" value="Prot_inh_SSI_I16_CS"/>
</dbReference>
<dbReference type="Pfam" id="PF00720">
    <property type="entry name" value="SSI"/>
    <property type="match status" value="1"/>
</dbReference>
<keyword evidence="6" id="KW-1015">Disulfide bond</keyword>
<dbReference type="SUPFAM" id="SSF55399">
    <property type="entry name" value="Subtilisin inhibitor"/>
    <property type="match status" value="1"/>
</dbReference>
<evidence type="ECO:0000259" key="8">
    <source>
        <dbReference type="Pfam" id="PF00720"/>
    </source>
</evidence>
<organism evidence="9 10">
    <name type="scientific">Saccharopolyspora taberi</name>
    <dbReference type="NCBI Taxonomy" id="60895"/>
    <lineage>
        <taxon>Bacteria</taxon>
        <taxon>Bacillati</taxon>
        <taxon>Actinomycetota</taxon>
        <taxon>Actinomycetes</taxon>
        <taxon>Pseudonocardiales</taxon>
        <taxon>Pseudonocardiaceae</taxon>
        <taxon>Saccharopolyspora</taxon>
    </lineage>
</organism>